<dbReference type="SUPFAM" id="SSF53756">
    <property type="entry name" value="UDP-Glycosyltransferase/glycogen phosphorylase"/>
    <property type="match status" value="1"/>
</dbReference>
<accession>A0A2N3KVG8</accession>
<dbReference type="RefSeq" id="WP_101266149.1">
    <property type="nucleotide sequence ID" value="NZ_NWTK01000005.1"/>
</dbReference>
<dbReference type="Proteomes" id="UP000233597">
    <property type="component" value="Unassembled WGS sequence"/>
</dbReference>
<dbReference type="Gene3D" id="3.40.50.2000">
    <property type="entry name" value="Glycogen Phosphorylase B"/>
    <property type="match status" value="1"/>
</dbReference>
<evidence type="ECO:0000259" key="1">
    <source>
        <dbReference type="Pfam" id="PF04101"/>
    </source>
</evidence>
<dbReference type="PANTHER" id="PTHR21015:SF28">
    <property type="entry name" value="SLL1722 PROTEIN"/>
    <property type="match status" value="1"/>
</dbReference>
<feature type="domain" description="Glycosyl transferase family 28 C-terminal" evidence="1">
    <location>
        <begin position="214"/>
        <end position="354"/>
    </location>
</feature>
<comment type="caution">
    <text evidence="2">The sequence shown here is derived from an EMBL/GenBank/DDBJ whole genome shotgun (WGS) entry which is preliminary data.</text>
</comment>
<sequence>MTDVMIYVQHLLGIGHVRRTALLVAEMRKAGLSVGVVSGGIPDDAIDFSADEVIQLPACRSADHGFSGLVDQDGNLVDDAWKDGRKNALLAAYQTLSPRLLLVEMFPFGRRAFRFELLPLLEQAGQDGVKRVCSVRDLLVRKKDISKERWMRDIALSHFDRVLVHGDPAVFGFDRSFPFAADLGDMLEYTGYVAADIARNDAGPRGGVVVSAGGGAVGAELITAAIAARPLSVKYADVNWDIITGPHFPADAFAKLAANMPAGITLHRFLPDFRERLTRAVLSISQAGYNTLMDVLAAGVPSVMVPFAEGGESEQTERAEIFAARGIISLVSANDLTPEKLALAIDNADFPEEFELSLDGARIGAAKIRAIIMGKDNGHLG</sequence>
<name>A0A2N3KVG8_9PROT</name>
<dbReference type="AlphaFoldDB" id="A0A2N3KVG8"/>
<dbReference type="Pfam" id="PF04101">
    <property type="entry name" value="Glyco_tran_28_C"/>
    <property type="match status" value="1"/>
</dbReference>
<gene>
    <name evidence="2" type="ORF">COO20_10205</name>
</gene>
<evidence type="ECO:0000313" key="3">
    <source>
        <dbReference type="Proteomes" id="UP000233597"/>
    </source>
</evidence>
<dbReference type="OrthoDB" id="503443at2"/>
<dbReference type="GO" id="GO:0016758">
    <property type="term" value="F:hexosyltransferase activity"/>
    <property type="evidence" value="ECO:0007669"/>
    <property type="project" value="InterPro"/>
</dbReference>
<dbReference type="InterPro" id="IPR007235">
    <property type="entry name" value="Glyco_trans_28_C"/>
</dbReference>
<protein>
    <submittedName>
        <fullName evidence="2">Glycosyl transferase</fullName>
    </submittedName>
</protein>
<reference evidence="2 3" key="1">
    <citation type="submission" date="2017-09" db="EMBL/GenBank/DDBJ databases">
        <title>Biodiversity and function of Thalassospira species in the particle-attached aromatic-hydrocarbon-degrading consortia from the surface seawater of the South China Sea.</title>
        <authorList>
            <person name="Dong C."/>
            <person name="Liu R."/>
            <person name="Shao Z."/>
        </authorList>
    </citation>
    <scope>NUCLEOTIDE SEQUENCE [LARGE SCALE GENOMIC DNA]</scope>
    <source>
        <strain evidence="2 3">CSC1P2</strain>
    </source>
</reference>
<proteinExistence type="predicted"/>
<evidence type="ECO:0000313" key="2">
    <source>
        <dbReference type="EMBL" id="PKR54486.1"/>
    </source>
</evidence>
<dbReference type="PANTHER" id="PTHR21015">
    <property type="entry name" value="UDP-N-ACETYLGLUCOSAMINE--N-ACETYLMURAMYL-(PENTAPEPTIDE) PYROPHOSPHORYL-UNDECAPRENOL N-ACETYLGLUCOSAMINE TRANSFERASE 1"/>
    <property type="match status" value="1"/>
</dbReference>
<organism evidence="2 3">
    <name type="scientific">Thalassospira marina</name>
    <dbReference type="NCBI Taxonomy" id="2048283"/>
    <lineage>
        <taxon>Bacteria</taxon>
        <taxon>Pseudomonadati</taxon>
        <taxon>Pseudomonadota</taxon>
        <taxon>Alphaproteobacteria</taxon>
        <taxon>Rhodospirillales</taxon>
        <taxon>Thalassospiraceae</taxon>
        <taxon>Thalassospira</taxon>
    </lineage>
</organism>
<dbReference type="EMBL" id="NWTK01000005">
    <property type="protein sequence ID" value="PKR54486.1"/>
    <property type="molecule type" value="Genomic_DNA"/>
</dbReference>
<keyword evidence="2" id="KW-0808">Transferase</keyword>